<reference evidence="3 4" key="1">
    <citation type="submission" date="2018-04" db="EMBL/GenBank/DDBJ databases">
        <title>Genomic Encyclopedia of Archaeal and Bacterial Type Strains, Phase II (KMG-II): from individual species to whole genera.</title>
        <authorList>
            <person name="Goeker M."/>
        </authorList>
    </citation>
    <scope>NUCLEOTIDE SEQUENCE [LARGE SCALE GENOMIC DNA]</scope>
    <source>
        <strain evidence="3 4">DSM 5822</strain>
    </source>
</reference>
<accession>A0A2T5J097</accession>
<dbReference type="Gene3D" id="3.40.50.1820">
    <property type="entry name" value="alpha/beta hydrolase"/>
    <property type="match status" value="1"/>
</dbReference>
<dbReference type="OrthoDB" id="9773293at2"/>
<gene>
    <name evidence="3" type="ORF">C8N29_10519</name>
</gene>
<name>A0A2T5J097_9GAMM</name>
<dbReference type="InterPro" id="IPR000073">
    <property type="entry name" value="AB_hydrolase_1"/>
</dbReference>
<dbReference type="PANTHER" id="PTHR43329">
    <property type="entry name" value="EPOXIDE HYDROLASE"/>
    <property type="match status" value="1"/>
</dbReference>
<dbReference type="AlphaFoldDB" id="A0A2T5J097"/>
<organism evidence="3 4">
    <name type="scientific">Agitococcus lubricus</name>
    <dbReference type="NCBI Taxonomy" id="1077255"/>
    <lineage>
        <taxon>Bacteria</taxon>
        <taxon>Pseudomonadati</taxon>
        <taxon>Pseudomonadota</taxon>
        <taxon>Gammaproteobacteria</taxon>
        <taxon>Moraxellales</taxon>
        <taxon>Moraxellaceae</taxon>
        <taxon>Agitococcus</taxon>
    </lineage>
</organism>
<evidence type="ECO:0000259" key="2">
    <source>
        <dbReference type="Pfam" id="PF00561"/>
    </source>
</evidence>
<keyword evidence="4" id="KW-1185">Reference proteome</keyword>
<dbReference type="PRINTS" id="PR00412">
    <property type="entry name" value="EPOXHYDRLASE"/>
</dbReference>
<evidence type="ECO:0000313" key="3">
    <source>
        <dbReference type="EMBL" id="PTQ89696.1"/>
    </source>
</evidence>
<dbReference type="Proteomes" id="UP000244223">
    <property type="component" value="Unassembled WGS sequence"/>
</dbReference>
<comment type="caution">
    <text evidence="3">The sequence shown here is derived from an EMBL/GenBank/DDBJ whole genome shotgun (WGS) entry which is preliminary data.</text>
</comment>
<dbReference type="EMBL" id="QAON01000005">
    <property type="protein sequence ID" value="PTQ89696.1"/>
    <property type="molecule type" value="Genomic_DNA"/>
</dbReference>
<proteinExistence type="predicted"/>
<dbReference type="Pfam" id="PF00561">
    <property type="entry name" value="Abhydrolase_1"/>
    <property type="match status" value="1"/>
</dbReference>
<keyword evidence="1" id="KW-0378">Hydrolase</keyword>
<dbReference type="InterPro" id="IPR029058">
    <property type="entry name" value="AB_hydrolase_fold"/>
</dbReference>
<dbReference type="RefSeq" id="WP_107865219.1">
    <property type="nucleotide sequence ID" value="NZ_QAON01000005.1"/>
</dbReference>
<evidence type="ECO:0000313" key="4">
    <source>
        <dbReference type="Proteomes" id="UP000244223"/>
    </source>
</evidence>
<dbReference type="GO" id="GO:0016787">
    <property type="term" value="F:hydrolase activity"/>
    <property type="evidence" value="ECO:0007669"/>
    <property type="project" value="UniProtKB-KW"/>
</dbReference>
<dbReference type="InterPro" id="IPR000639">
    <property type="entry name" value="Epox_hydrolase-like"/>
</dbReference>
<dbReference type="SUPFAM" id="SSF53474">
    <property type="entry name" value="alpha/beta-Hydrolases"/>
    <property type="match status" value="1"/>
</dbReference>
<evidence type="ECO:0000256" key="1">
    <source>
        <dbReference type="ARBA" id="ARBA00022801"/>
    </source>
</evidence>
<sequence length="295" mass="33857">MMLSFYISTPSAIKLHVRLWDNPNPFAPTLVLVHGFPDNSLVWQQIAERLSPLFKVVAYDVRGAGQSDIATTTAEYKIPCLVEDLAAVIDYVSPAQKVHLVGHDWGSIQCWEAVTTPRLQHRIASFSSISGPSLDHAAYWMGEGLRRGSHEDRVKILNQLLHSWYIAAFHFPLAGQLTWRVAFNKWPLAIARLHRQLVADLFPTQANDGKHGVKLYRANFIERLFKPQIRTTDLPIQLIIPTQDKFVTPALFDYLPRWASRVWRKEIEAEHWVQLSHPDEISAYIREFVEFIEAE</sequence>
<protein>
    <submittedName>
        <fullName evidence="3">Pimeloyl-ACP methyl ester carboxylesterase</fullName>
    </submittedName>
</protein>
<feature type="domain" description="AB hydrolase-1" evidence="2">
    <location>
        <begin position="28"/>
        <end position="278"/>
    </location>
</feature>